<keyword evidence="8" id="KW-1185">Reference proteome</keyword>
<organism evidence="7">
    <name type="scientific">Salvia splendens</name>
    <name type="common">Scarlet sage</name>
    <dbReference type="NCBI Taxonomy" id="180675"/>
    <lineage>
        <taxon>Eukaryota</taxon>
        <taxon>Viridiplantae</taxon>
        <taxon>Streptophyta</taxon>
        <taxon>Embryophyta</taxon>
        <taxon>Tracheophyta</taxon>
        <taxon>Spermatophyta</taxon>
        <taxon>Magnoliopsida</taxon>
        <taxon>eudicotyledons</taxon>
        <taxon>Gunneridae</taxon>
        <taxon>Pentapetalae</taxon>
        <taxon>asterids</taxon>
        <taxon>lamiids</taxon>
        <taxon>Lamiales</taxon>
        <taxon>Lamiaceae</taxon>
        <taxon>Nepetoideae</taxon>
        <taxon>Mentheae</taxon>
        <taxon>Salviinae</taxon>
        <taxon>Salvia</taxon>
        <taxon>Salvia subgen. Calosphace</taxon>
        <taxon>core Calosphace</taxon>
    </lineage>
</organism>
<evidence type="ECO:0000256" key="3">
    <source>
        <dbReference type="ARBA" id="ARBA00022676"/>
    </source>
</evidence>
<accession>A0A8X8WDB3</accession>
<name>A0A8X8WDB3_SALSN</name>
<dbReference type="SUPFAM" id="SSF53756">
    <property type="entry name" value="UDP-Glycosyltransferase/glycogen phosphorylase"/>
    <property type="match status" value="1"/>
</dbReference>
<dbReference type="Pfam" id="PF00201">
    <property type="entry name" value="UDPGT"/>
    <property type="match status" value="1"/>
</dbReference>
<dbReference type="InterPro" id="IPR002213">
    <property type="entry name" value="UDP_glucos_trans"/>
</dbReference>
<dbReference type="InterPro" id="IPR050481">
    <property type="entry name" value="UDP-glycosyltransf_plant"/>
</dbReference>
<dbReference type="EC" id="2.4.1.-" evidence="6"/>
<proteinExistence type="inferred from homology"/>
<evidence type="ECO:0000313" key="8">
    <source>
        <dbReference type="Proteomes" id="UP000298416"/>
    </source>
</evidence>
<dbReference type="FunFam" id="3.40.50.2000:FF:000037">
    <property type="entry name" value="Glycosyltransferase"/>
    <property type="match status" value="1"/>
</dbReference>
<evidence type="ECO:0000313" key="7">
    <source>
        <dbReference type="EMBL" id="KAG6392079.1"/>
    </source>
</evidence>
<evidence type="ECO:0000256" key="4">
    <source>
        <dbReference type="ARBA" id="ARBA00022679"/>
    </source>
</evidence>
<dbReference type="Gene3D" id="3.40.50.2000">
    <property type="entry name" value="Glycogen Phosphorylase B"/>
    <property type="match status" value="2"/>
</dbReference>
<sequence length="459" mass="50435">MPDLSQPKKLHILMYPWVAIGHITPFLQLANSLAARGHSTSFLLPPKPLLRLSHLNLHPDLIHFHPITIPHVPGLPVDAQTASDIDITDKNPLAVAFDATAPQVHSLLLSLKPDLVFYDFADWIPALAASVAAKTVCHNVICASCMAIGVVPARPIPTDRPMTVEELETPPAGYPSSTVVLRGQEALSLSFIAMDYGASRFDARVAATLRGCDAIGIRTCRELEGDMCDYLSDQYKKPVLLTGPVLPPASAHGPKLEEKWDTWLSNFPPKSVLYCAFGSQMILRKEQFQEMVLGFEMTGRPFLVAVSKPHGAETVEEALPEGFMERVEGRGVVHGGWVQQAEILRHPAVGCFVSHCGFGSMWEALLSDCQIVLVPRLADQILNTRLLAAELRVAVEVARGDMGWFAKEDLCAAVGAVMDEGSETAEVVRRNHAKWRKTFGEEGFMENYIDGFIQQLYQL</sequence>
<dbReference type="GO" id="GO:0035251">
    <property type="term" value="F:UDP-glucosyltransferase activity"/>
    <property type="evidence" value="ECO:0007669"/>
    <property type="project" value="InterPro"/>
</dbReference>
<reference evidence="7" key="2">
    <citation type="submission" date="2020-08" db="EMBL/GenBank/DDBJ databases">
        <title>Plant Genome Project.</title>
        <authorList>
            <person name="Zhang R.-G."/>
        </authorList>
    </citation>
    <scope>NUCLEOTIDE SEQUENCE</scope>
    <source>
        <strain evidence="7">Huo1</strain>
        <tissue evidence="7">Leaf</tissue>
    </source>
</reference>
<evidence type="ECO:0000256" key="6">
    <source>
        <dbReference type="RuleBase" id="RU362057"/>
    </source>
</evidence>
<gene>
    <name evidence="7" type="ORF">SASPL_146287</name>
</gene>
<dbReference type="AlphaFoldDB" id="A0A8X8WDB3"/>
<comment type="pathway">
    <text evidence="1">Pigment biosynthesis; anthocyanin biosynthesis.</text>
</comment>
<dbReference type="PANTHER" id="PTHR48049">
    <property type="entry name" value="GLYCOSYLTRANSFERASE"/>
    <property type="match status" value="1"/>
</dbReference>
<evidence type="ECO:0000256" key="1">
    <source>
        <dbReference type="ARBA" id="ARBA00004935"/>
    </source>
</evidence>
<dbReference type="CDD" id="cd03784">
    <property type="entry name" value="GT1_Gtf-like"/>
    <property type="match status" value="1"/>
</dbReference>
<dbReference type="GO" id="GO:0009718">
    <property type="term" value="P:anthocyanin-containing compound biosynthetic process"/>
    <property type="evidence" value="ECO:0007669"/>
    <property type="project" value="UniProtKB-ARBA"/>
</dbReference>
<evidence type="ECO:0000256" key="2">
    <source>
        <dbReference type="ARBA" id="ARBA00009995"/>
    </source>
</evidence>
<dbReference type="FunFam" id="3.40.50.2000:FF:000087">
    <property type="entry name" value="Glycosyltransferase"/>
    <property type="match status" value="1"/>
</dbReference>
<evidence type="ECO:0000256" key="5">
    <source>
        <dbReference type="RuleBase" id="RU003718"/>
    </source>
</evidence>
<dbReference type="Proteomes" id="UP000298416">
    <property type="component" value="Unassembled WGS sequence"/>
</dbReference>
<dbReference type="EMBL" id="PNBA02000018">
    <property type="protein sequence ID" value="KAG6392079.1"/>
    <property type="molecule type" value="Genomic_DNA"/>
</dbReference>
<keyword evidence="4 5" id="KW-0808">Transferase</keyword>
<comment type="caution">
    <text evidence="7">The sequence shown here is derived from an EMBL/GenBank/DDBJ whole genome shotgun (WGS) entry which is preliminary data.</text>
</comment>
<dbReference type="InterPro" id="IPR035595">
    <property type="entry name" value="UDP_glycos_trans_CS"/>
</dbReference>
<dbReference type="OrthoDB" id="5835829at2759"/>
<comment type="similarity">
    <text evidence="2 5">Belongs to the UDP-glycosyltransferase family.</text>
</comment>
<reference evidence="7" key="1">
    <citation type="submission" date="2018-01" db="EMBL/GenBank/DDBJ databases">
        <authorList>
            <person name="Mao J.F."/>
        </authorList>
    </citation>
    <scope>NUCLEOTIDE SEQUENCE</scope>
    <source>
        <strain evidence="7">Huo1</strain>
        <tissue evidence="7">Leaf</tissue>
    </source>
</reference>
<protein>
    <recommendedName>
        <fullName evidence="6">Glycosyltransferase</fullName>
        <ecNumber evidence="6">2.4.1.-</ecNumber>
    </recommendedName>
</protein>
<keyword evidence="3 5" id="KW-0328">Glycosyltransferase</keyword>
<dbReference type="PROSITE" id="PS00375">
    <property type="entry name" value="UDPGT"/>
    <property type="match status" value="1"/>
</dbReference>
<dbReference type="PANTHER" id="PTHR48049:SF91">
    <property type="entry name" value="UDP-GLYCOSYLTRANSFERASE 79B7-RELATED"/>
    <property type="match status" value="1"/>
</dbReference>